<reference evidence="3 4" key="1">
    <citation type="submission" date="2016-10" db="EMBL/GenBank/DDBJ databases">
        <authorList>
            <person name="Varghese N."/>
            <person name="Submissions S."/>
        </authorList>
    </citation>
    <scope>NUCLEOTIDE SEQUENCE [LARGE SCALE GENOMIC DNA]</scope>
    <source>
        <strain evidence="3 4">CECT 8317</strain>
    </source>
</reference>
<protein>
    <submittedName>
        <fullName evidence="3">Uncharacterized membrane protein</fullName>
    </submittedName>
</protein>
<feature type="transmembrane region" description="Helical" evidence="1">
    <location>
        <begin position="114"/>
        <end position="135"/>
    </location>
</feature>
<comment type="caution">
    <text evidence="3">The sequence shown here is derived from an EMBL/GenBank/DDBJ whole genome shotgun (WGS) entry which is preliminary data.</text>
</comment>
<dbReference type="Pfam" id="PF05232">
    <property type="entry name" value="BTP"/>
    <property type="match status" value="2"/>
</dbReference>
<evidence type="ECO:0000256" key="1">
    <source>
        <dbReference type="SAM" id="Phobius"/>
    </source>
</evidence>
<dbReference type="InterPro" id="IPR058208">
    <property type="entry name" value="PACE"/>
</dbReference>
<name>A0AAQ1G5T5_9GAMM</name>
<feature type="domain" description="Chlorhexidine efflux transporter" evidence="2">
    <location>
        <begin position="10"/>
        <end position="72"/>
    </location>
</feature>
<dbReference type="NCBIfam" id="NF033665">
    <property type="entry name" value="PACE_efflu_PCE"/>
    <property type="match status" value="1"/>
</dbReference>
<dbReference type="NCBIfam" id="NF033664">
    <property type="entry name" value="PACE_transport"/>
    <property type="match status" value="1"/>
</dbReference>
<keyword evidence="1" id="KW-0472">Membrane</keyword>
<dbReference type="Proteomes" id="UP000243518">
    <property type="component" value="Unassembled WGS sequence"/>
</dbReference>
<keyword evidence="4" id="KW-1185">Reference proteome</keyword>
<keyword evidence="1" id="KW-0812">Transmembrane</keyword>
<keyword evidence="1" id="KW-1133">Transmembrane helix</keyword>
<evidence type="ECO:0000259" key="2">
    <source>
        <dbReference type="Pfam" id="PF05232"/>
    </source>
</evidence>
<evidence type="ECO:0000313" key="4">
    <source>
        <dbReference type="Proteomes" id="UP000243518"/>
    </source>
</evidence>
<evidence type="ECO:0000313" key="3">
    <source>
        <dbReference type="EMBL" id="SEF93030.1"/>
    </source>
</evidence>
<feature type="domain" description="Chlorhexidine efflux transporter" evidence="2">
    <location>
        <begin position="78"/>
        <end position="141"/>
    </location>
</feature>
<feature type="transmembrane region" description="Helical" evidence="1">
    <location>
        <begin position="88"/>
        <end position="108"/>
    </location>
</feature>
<accession>A0AAQ1G5T5</accession>
<gene>
    <name evidence="3" type="ORF">SAMN05216586_102327</name>
</gene>
<dbReference type="AlphaFoldDB" id="A0AAQ1G5T5"/>
<feature type="transmembrane region" description="Helical" evidence="1">
    <location>
        <begin position="45"/>
        <end position="67"/>
    </location>
</feature>
<dbReference type="EMBL" id="FNVE01000002">
    <property type="protein sequence ID" value="SEF93030.1"/>
    <property type="molecule type" value="Genomic_DNA"/>
</dbReference>
<proteinExistence type="predicted"/>
<organism evidence="3 4">
    <name type="scientific">Halopseudomonas aestusnigri</name>
    <dbReference type="NCBI Taxonomy" id="857252"/>
    <lineage>
        <taxon>Bacteria</taxon>
        <taxon>Pseudomonadati</taxon>
        <taxon>Pseudomonadota</taxon>
        <taxon>Gammaproteobacteria</taxon>
        <taxon>Pseudomonadales</taxon>
        <taxon>Pseudomonadaceae</taxon>
        <taxon>Halopseudomonas</taxon>
    </lineage>
</organism>
<feature type="transmembrane region" description="Helical" evidence="1">
    <location>
        <begin position="21"/>
        <end position="39"/>
    </location>
</feature>
<sequence>MTVNVADAGMSLRERMLHAGLFELIAVIVFAPLITWVTGKPLHQAGALTLTLSCIAMLWNMVFTAAFQRIERQRGWRRTLRVRLLHAGLFECGLVVVMVPVIALWLQVRLLEALLLDIGLILLFLPYTLVFNWLYDRARARVLSGRLGRLSNP</sequence>
<dbReference type="InterPro" id="IPR007896">
    <property type="entry name" value="BTP_bacteria"/>
</dbReference>